<dbReference type="InterPro" id="IPR011645">
    <property type="entry name" value="HNOB_dom_associated"/>
</dbReference>
<dbReference type="InterPro" id="IPR036641">
    <property type="entry name" value="HPT_dom_sf"/>
</dbReference>
<dbReference type="Gene3D" id="3.40.50.2300">
    <property type="match status" value="1"/>
</dbReference>
<feature type="coiled-coil region" evidence="15">
    <location>
        <begin position="215"/>
        <end position="249"/>
    </location>
</feature>
<dbReference type="CDD" id="cd17546">
    <property type="entry name" value="REC_hyHK_CKI1_RcsC-like"/>
    <property type="match status" value="1"/>
</dbReference>
<dbReference type="SUPFAM" id="SSF47384">
    <property type="entry name" value="Homodimeric domain of signal transducing histidine kinase"/>
    <property type="match status" value="1"/>
</dbReference>
<keyword evidence="8" id="KW-0067">ATP-binding</keyword>
<keyword evidence="7" id="KW-0808">Transferase</keyword>
<keyword evidence="3" id="KW-1003">Cell membrane</keyword>
<feature type="domain" description="Response regulatory" evidence="18">
    <location>
        <begin position="656"/>
        <end position="773"/>
    </location>
</feature>
<evidence type="ECO:0000256" key="6">
    <source>
        <dbReference type="ARBA" id="ARBA00022741"/>
    </source>
</evidence>
<dbReference type="InterPro" id="IPR003594">
    <property type="entry name" value="HATPase_dom"/>
</dbReference>
<organism evidence="20 21">
    <name type="scientific">Aphanothece cf. minutissima CCALA 015</name>
    <dbReference type="NCBI Taxonomy" id="2107695"/>
    <lineage>
        <taxon>Bacteria</taxon>
        <taxon>Bacillati</taxon>
        <taxon>Cyanobacteriota</taxon>
        <taxon>Cyanophyceae</taxon>
        <taxon>Oscillatoriophycideae</taxon>
        <taxon>Chroococcales</taxon>
        <taxon>Aphanothecaceae</taxon>
        <taxon>Aphanothece</taxon>
    </lineage>
</organism>
<evidence type="ECO:0000256" key="16">
    <source>
        <dbReference type="SAM" id="MobiDB-lite"/>
    </source>
</evidence>
<evidence type="ECO:0008006" key="22">
    <source>
        <dbReference type="Google" id="ProtNLM"/>
    </source>
</evidence>
<evidence type="ECO:0000256" key="11">
    <source>
        <dbReference type="ARBA" id="ARBA00023136"/>
    </source>
</evidence>
<dbReference type="SMART" id="SM00448">
    <property type="entry name" value="REC"/>
    <property type="match status" value="1"/>
</dbReference>
<dbReference type="PROSITE" id="PS50894">
    <property type="entry name" value="HPT"/>
    <property type="match status" value="1"/>
</dbReference>
<evidence type="ECO:0000259" key="18">
    <source>
        <dbReference type="PROSITE" id="PS50110"/>
    </source>
</evidence>
<evidence type="ECO:0000256" key="2">
    <source>
        <dbReference type="ARBA" id="ARBA00004651"/>
    </source>
</evidence>
<dbReference type="Proteomes" id="UP000238218">
    <property type="component" value="Unassembled WGS sequence"/>
</dbReference>
<evidence type="ECO:0000256" key="15">
    <source>
        <dbReference type="SAM" id="Coils"/>
    </source>
</evidence>
<keyword evidence="21" id="KW-1185">Reference proteome</keyword>
<dbReference type="EMBL" id="PVWP01000002">
    <property type="protein sequence ID" value="PSB38560.1"/>
    <property type="molecule type" value="Genomic_DNA"/>
</dbReference>
<feature type="domain" description="HPt" evidence="19">
    <location>
        <begin position="806"/>
        <end position="899"/>
    </location>
</feature>
<evidence type="ECO:0000259" key="17">
    <source>
        <dbReference type="PROSITE" id="PS50109"/>
    </source>
</evidence>
<dbReference type="Pfam" id="PF07701">
    <property type="entry name" value="HNOBA"/>
    <property type="match status" value="2"/>
</dbReference>
<dbReference type="Pfam" id="PF00512">
    <property type="entry name" value="HisKA"/>
    <property type="match status" value="1"/>
</dbReference>
<comment type="subcellular location">
    <subcellularLocation>
        <location evidence="2">Cell membrane</location>
        <topology evidence="2">Multi-pass membrane protein</topology>
    </subcellularLocation>
</comment>
<feature type="region of interest" description="Disordered" evidence="16">
    <location>
        <begin position="626"/>
        <end position="645"/>
    </location>
</feature>
<feature type="compositionally biased region" description="Pro residues" evidence="16">
    <location>
        <begin position="631"/>
        <end position="642"/>
    </location>
</feature>
<dbReference type="InterPro" id="IPR004358">
    <property type="entry name" value="Sig_transdc_His_kin-like_C"/>
</dbReference>
<dbReference type="SMART" id="SM00073">
    <property type="entry name" value="HPT"/>
    <property type="match status" value="1"/>
</dbReference>
<dbReference type="InterPro" id="IPR036890">
    <property type="entry name" value="HATPase_C_sf"/>
</dbReference>
<evidence type="ECO:0000259" key="19">
    <source>
        <dbReference type="PROSITE" id="PS50894"/>
    </source>
</evidence>
<dbReference type="SMART" id="SM00388">
    <property type="entry name" value="HisKA"/>
    <property type="match status" value="1"/>
</dbReference>
<evidence type="ECO:0000256" key="7">
    <source>
        <dbReference type="ARBA" id="ARBA00022777"/>
    </source>
</evidence>
<dbReference type="InterPro" id="IPR036097">
    <property type="entry name" value="HisK_dim/P_sf"/>
</dbReference>
<dbReference type="CDD" id="cd00082">
    <property type="entry name" value="HisKA"/>
    <property type="match status" value="1"/>
</dbReference>
<comment type="catalytic activity">
    <reaction evidence="1">
        <text>ATP + protein L-histidine = ADP + protein N-phospho-L-histidine.</text>
        <dbReference type="EC" id="2.7.13.3"/>
    </reaction>
</comment>
<evidence type="ECO:0000313" key="20">
    <source>
        <dbReference type="EMBL" id="PSB38560.1"/>
    </source>
</evidence>
<feature type="modified residue" description="Phosphohistidine" evidence="13">
    <location>
        <position position="845"/>
    </location>
</feature>
<keyword evidence="4 14" id="KW-0597">Phosphoprotein</keyword>
<dbReference type="InterPro" id="IPR003661">
    <property type="entry name" value="HisK_dim/P_dom"/>
</dbReference>
<keyword evidence="7" id="KW-0418">Kinase</keyword>
<keyword evidence="11" id="KW-0472">Membrane</keyword>
<keyword evidence="15" id="KW-0175">Coiled coil</keyword>
<dbReference type="SUPFAM" id="SSF52172">
    <property type="entry name" value="CheY-like"/>
    <property type="match status" value="1"/>
</dbReference>
<evidence type="ECO:0000256" key="8">
    <source>
        <dbReference type="ARBA" id="ARBA00022840"/>
    </source>
</evidence>
<proteinExistence type="predicted"/>
<evidence type="ECO:0000256" key="5">
    <source>
        <dbReference type="ARBA" id="ARBA00022692"/>
    </source>
</evidence>
<evidence type="ECO:0000256" key="12">
    <source>
        <dbReference type="ARBA" id="ARBA00023293"/>
    </source>
</evidence>
<keyword evidence="6" id="KW-0547">Nucleotide-binding</keyword>
<dbReference type="Pfam" id="PF00072">
    <property type="entry name" value="Response_reg"/>
    <property type="match status" value="1"/>
</dbReference>
<evidence type="ECO:0000256" key="14">
    <source>
        <dbReference type="PROSITE-ProRule" id="PRU00169"/>
    </source>
</evidence>
<evidence type="ECO:0000256" key="10">
    <source>
        <dbReference type="ARBA" id="ARBA00023012"/>
    </source>
</evidence>
<dbReference type="InterPro" id="IPR011006">
    <property type="entry name" value="CheY-like_superfamily"/>
</dbReference>
<name>A0ABX5FA48_9CHRO</name>
<dbReference type="InterPro" id="IPR042463">
    <property type="entry name" value="HNOB_dom_associated_sf"/>
</dbReference>
<dbReference type="PROSITE" id="PS50109">
    <property type="entry name" value="HIS_KIN"/>
    <property type="match status" value="1"/>
</dbReference>
<dbReference type="PANTHER" id="PTHR45339">
    <property type="entry name" value="HYBRID SIGNAL TRANSDUCTION HISTIDINE KINASE J"/>
    <property type="match status" value="1"/>
</dbReference>
<dbReference type="Gene3D" id="1.20.120.160">
    <property type="entry name" value="HPT domain"/>
    <property type="match status" value="1"/>
</dbReference>
<dbReference type="PROSITE" id="PS50110">
    <property type="entry name" value="RESPONSE_REGULATORY"/>
    <property type="match status" value="1"/>
</dbReference>
<dbReference type="Pfam" id="PF02518">
    <property type="entry name" value="HATPase_c"/>
    <property type="match status" value="1"/>
</dbReference>
<dbReference type="InterPro" id="IPR001789">
    <property type="entry name" value="Sig_transdc_resp-reg_receiver"/>
</dbReference>
<dbReference type="SUPFAM" id="SSF55874">
    <property type="entry name" value="ATPase domain of HSP90 chaperone/DNA topoisomerase II/histidine kinase"/>
    <property type="match status" value="1"/>
</dbReference>
<evidence type="ECO:0000256" key="3">
    <source>
        <dbReference type="ARBA" id="ARBA00022475"/>
    </source>
</evidence>
<gene>
    <name evidence="20" type="ORF">C7B81_03035</name>
</gene>
<evidence type="ECO:0000256" key="9">
    <source>
        <dbReference type="ARBA" id="ARBA00022989"/>
    </source>
</evidence>
<dbReference type="InterPro" id="IPR008207">
    <property type="entry name" value="Sig_transdc_His_kin_Hpt_dom"/>
</dbReference>
<comment type="caution">
    <text evidence="20">The sequence shown here is derived from an EMBL/GenBank/DDBJ whole genome shotgun (WGS) entry which is preliminary data.</text>
</comment>
<dbReference type="SUPFAM" id="SSF47226">
    <property type="entry name" value="Histidine-containing phosphotransfer domain, HPT domain"/>
    <property type="match status" value="1"/>
</dbReference>
<dbReference type="Pfam" id="PF01627">
    <property type="entry name" value="Hpt"/>
    <property type="match status" value="1"/>
</dbReference>
<evidence type="ECO:0000256" key="4">
    <source>
        <dbReference type="ARBA" id="ARBA00022553"/>
    </source>
</evidence>
<dbReference type="Gene3D" id="3.30.565.10">
    <property type="entry name" value="Histidine kinase-like ATPase, C-terminal domain"/>
    <property type="match status" value="1"/>
</dbReference>
<feature type="modified residue" description="4-aspartylphosphate" evidence="14">
    <location>
        <position position="705"/>
    </location>
</feature>
<evidence type="ECO:0000256" key="1">
    <source>
        <dbReference type="ARBA" id="ARBA00000085"/>
    </source>
</evidence>
<dbReference type="Gene3D" id="1.10.287.130">
    <property type="match status" value="1"/>
</dbReference>
<evidence type="ECO:0000256" key="13">
    <source>
        <dbReference type="PROSITE-ProRule" id="PRU00110"/>
    </source>
</evidence>
<keyword evidence="9" id="KW-1133">Transmembrane helix</keyword>
<accession>A0ABX5FA48</accession>
<keyword evidence="5" id="KW-0812">Transmembrane</keyword>
<sequence>MPVPPWLFLGRHRLSAFAITAPTPPGSRSSEPDGMVACLRRLTPTRFRRFTANGTHDDPSFLMAMAVLLPDHLLDPLFPFHLVVDRELTICSAGSVLRRILPEPELLGQHLDDHFQLLRPDVPMNFASLSDCTDRHVIFKSDLIALQLKGQICCLDETDQLLFVGTPCLLQMEDLKTIGLTINDFPLHDSLVDFLFLLQARNEALSESQKLNEILTTQRGELRESTQRLSALNAELEAARQAAEAANAAKDTFLATMSHEIRTPMNAIIGMAGLLQDSQLDPVEREYVEIINSSTDSLLTIINDILDFSKIESGAMQLDEQRFDLRVCIEEALDLSVPRLLDKEVELVLDIDPRLPTAVIGDRTRLRQILWNLLSNAVKFTAQGEIVATLSAEPQLRGAGQPTPCLFTCQIRDTGIGVPADLIPLLFEPFRQADPSTARRYGGTGLGLAITRRLCELMGGSISLASEEGVGSVFTFTVRLTLDPASATGSTPEPLAIPASAAAVLLLIANRTLRALLQRQLEWMGFTVIAPDLCQVPMRVAPTEIADAGHGAVVIDGRLLGCLGDATPPAFLRDPLLRMRPWIVLADRCKVAALTSLAEAPPVMLTKPVRLGQLRLALLQQLQSATEPGAAGPPPQTRPPAPAAGAHRLADRLPLRLLVVDDVPVNRQLALLLLQRLGYQAEAVASGPEALASLQANPCDVVFMDVQMPELDGYATTRAIRRLPAPFVQPWIIAMTAHGRPEDRQACLEAGMDDFLAKPIVPAQLTYALEHYPPRDQPGTTPAAAGPDPIDAAAWEELEQSLGEGAEPLIQELIDLYLDDAMRLVSAVVLAHQYHDPPAMITAAHSLRSPSASLGALALAALCREVEESLRSNPEAWPQTRIDQLLAEAGRVTEALRRRRPPSP</sequence>
<feature type="domain" description="Histidine kinase" evidence="17">
    <location>
        <begin position="256"/>
        <end position="482"/>
    </location>
</feature>
<evidence type="ECO:0000313" key="21">
    <source>
        <dbReference type="Proteomes" id="UP000238218"/>
    </source>
</evidence>
<dbReference type="Gene3D" id="3.30.450.260">
    <property type="entry name" value="Haem NO binding associated domain"/>
    <property type="match status" value="1"/>
</dbReference>
<keyword evidence="12" id="KW-0141">cGMP biosynthesis</keyword>
<dbReference type="SMART" id="SM00387">
    <property type="entry name" value="HATPase_c"/>
    <property type="match status" value="1"/>
</dbReference>
<protein>
    <recommendedName>
        <fullName evidence="22">Guanylate cyclase</fullName>
    </recommendedName>
</protein>
<dbReference type="PANTHER" id="PTHR45339:SF1">
    <property type="entry name" value="HYBRID SIGNAL TRANSDUCTION HISTIDINE KINASE J"/>
    <property type="match status" value="1"/>
</dbReference>
<dbReference type="CDD" id="cd16922">
    <property type="entry name" value="HATPase_EvgS-ArcB-TorS-like"/>
    <property type="match status" value="1"/>
</dbReference>
<reference evidence="20 21" key="1">
    <citation type="submission" date="2018-03" db="EMBL/GenBank/DDBJ databases">
        <title>The ancient ancestry and fast evolution of plastids.</title>
        <authorList>
            <person name="Moore K.R."/>
            <person name="Magnabosco C."/>
            <person name="Momper L."/>
            <person name="Gold D.A."/>
            <person name="Bosak T."/>
            <person name="Fournier G.P."/>
        </authorList>
    </citation>
    <scope>NUCLEOTIDE SEQUENCE [LARGE SCALE GENOMIC DNA]</scope>
    <source>
        <strain evidence="20 21">CCALA 015</strain>
    </source>
</reference>
<keyword evidence="10" id="KW-0902">Two-component regulatory system</keyword>
<dbReference type="InterPro" id="IPR005467">
    <property type="entry name" value="His_kinase_dom"/>
</dbReference>
<dbReference type="PRINTS" id="PR00344">
    <property type="entry name" value="BCTRLSENSOR"/>
</dbReference>